<evidence type="ECO:0000256" key="3">
    <source>
        <dbReference type="ARBA" id="ARBA00022692"/>
    </source>
</evidence>
<protein>
    <submittedName>
        <fullName evidence="7">AI-2E family transporter</fullName>
    </submittedName>
</protein>
<dbReference type="Pfam" id="PF01594">
    <property type="entry name" value="AI-2E_transport"/>
    <property type="match status" value="1"/>
</dbReference>
<evidence type="ECO:0000256" key="1">
    <source>
        <dbReference type="ARBA" id="ARBA00004141"/>
    </source>
</evidence>
<comment type="similarity">
    <text evidence="2">Belongs to the autoinducer-2 exporter (AI-2E) (TC 2.A.86) family.</text>
</comment>
<evidence type="ECO:0000313" key="8">
    <source>
        <dbReference type="Proteomes" id="UP001595629"/>
    </source>
</evidence>
<feature type="transmembrane region" description="Helical" evidence="6">
    <location>
        <begin position="12"/>
        <end position="27"/>
    </location>
</feature>
<comment type="subcellular location">
    <subcellularLocation>
        <location evidence="1">Membrane</location>
        <topology evidence="1">Multi-pass membrane protein</topology>
    </subcellularLocation>
</comment>
<feature type="transmembrane region" description="Helical" evidence="6">
    <location>
        <begin position="33"/>
        <end position="51"/>
    </location>
</feature>
<evidence type="ECO:0000313" key="7">
    <source>
        <dbReference type="EMBL" id="MFC3616031.1"/>
    </source>
</evidence>
<comment type="caution">
    <text evidence="7">The sequence shown here is derived from an EMBL/GenBank/DDBJ whole genome shotgun (WGS) entry which is preliminary data.</text>
</comment>
<feature type="transmembrane region" description="Helical" evidence="6">
    <location>
        <begin position="305"/>
        <end position="334"/>
    </location>
</feature>
<reference evidence="8" key="1">
    <citation type="journal article" date="2019" name="Int. J. Syst. Evol. Microbiol.">
        <title>The Global Catalogue of Microorganisms (GCM) 10K type strain sequencing project: providing services to taxonomists for standard genome sequencing and annotation.</title>
        <authorList>
            <consortium name="The Broad Institute Genomics Platform"/>
            <consortium name="The Broad Institute Genome Sequencing Center for Infectious Disease"/>
            <person name="Wu L."/>
            <person name="Ma J."/>
        </authorList>
    </citation>
    <scope>NUCLEOTIDE SEQUENCE [LARGE SCALE GENOMIC DNA]</scope>
    <source>
        <strain evidence="8">KCTC 42911</strain>
    </source>
</reference>
<keyword evidence="8" id="KW-1185">Reference proteome</keyword>
<feature type="transmembrane region" description="Helical" evidence="6">
    <location>
        <begin position="63"/>
        <end position="83"/>
    </location>
</feature>
<proteinExistence type="inferred from homology"/>
<dbReference type="PANTHER" id="PTHR21716">
    <property type="entry name" value="TRANSMEMBRANE PROTEIN"/>
    <property type="match status" value="1"/>
</dbReference>
<keyword evidence="4 6" id="KW-1133">Transmembrane helix</keyword>
<sequence length="361" mass="39619">MTTRTPIEATSRNILSLLAIIVVFAVLEAGQVVFAPILCGIVFGVVCGPLVDLAERFKLPQAVAALAALFLFLAIVLLLYLFLEPTVREAIRNAPLIWRELTAILETVRDTLRGVEEIQKSVNDALNEDAGGAGTVKVTDEKEGLNMPGLKEALAYGPSLVGGILIFVGTLYFFMATRREVYGYIANYFPRMSFECLHDAEKRVSRYFLTISMVNAGFGLVVMLAMTAYGVPQPALWGLATFLLNFILYLGPILVATALLVTGVVVFDGFFSFVPALTFLFFNMIEAQFVTPSTVGRVMALNPLFVFLSLVLWMWLWGPIGGLVAIPLLVWLIFVTTECNLSTTQQIGDLEEQEEEPLAAE</sequence>
<accession>A0ABV7TLW9</accession>
<dbReference type="Proteomes" id="UP001595629">
    <property type="component" value="Unassembled WGS sequence"/>
</dbReference>
<feature type="transmembrane region" description="Helical" evidence="6">
    <location>
        <begin position="153"/>
        <end position="174"/>
    </location>
</feature>
<name>A0ABV7TLW9_9RHOB</name>
<feature type="transmembrane region" description="Helical" evidence="6">
    <location>
        <begin position="235"/>
        <end position="257"/>
    </location>
</feature>
<gene>
    <name evidence="7" type="ORF">ACFORG_19945</name>
</gene>
<evidence type="ECO:0000256" key="5">
    <source>
        <dbReference type="ARBA" id="ARBA00023136"/>
    </source>
</evidence>
<dbReference type="EMBL" id="JBHRXI010000029">
    <property type="protein sequence ID" value="MFC3616031.1"/>
    <property type="molecule type" value="Genomic_DNA"/>
</dbReference>
<dbReference type="InterPro" id="IPR002549">
    <property type="entry name" value="AI-2E-like"/>
</dbReference>
<evidence type="ECO:0000256" key="2">
    <source>
        <dbReference type="ARBA" id="ARBA00009773"/>
    </source>
</evidence>
<keyword evidence="5 6" id="KW-0472">Membrane</keyword>
<keyword evidence="3 6" id="KW-0812">Transmembrane</keyword>
<dbReference type="RefSeq" id="WP_386737328.1">
    <property type="nucleotide sequence ID" value="NZ_JBHRXI010000029.1"/>
</dbReference>
<organism evidence="7 8">
    <name type="scientific">Lutimaribacter marinistellae</name>
    <dbReference type="NCBI Taxonomy" id="1820329"/>
    <lineage>
        <taxon>Bacteria</taxon>
        <taxon>Pseudomonadati</taxon>
        <taxon>Pseudomonadota</taxon>
        <taxon>Alphaproteobacteria</taxon>
        <taxon>Rhodobacterales</taxon>
        <taxon>Roseobacteraceae</taxon>
        <taxon>Lutimaribacter</taxon>
    </lineage>
</organism>
<evidence type="ECO:0000256" key="6">
    <source>
        <dbReference type="SAM" id="Phobius"/>
    </source>
</evidence>
<evidence type="ECO:0000256" key="4">
    <source>
        <dbReference type="ARBA" id="ARBA00022989"/>
    </source>
</evidence>
<dbReference type="PANTHER" id="PTHR21716:SF16">
    <property type="entry name" value="BLL1467 PROTEIN"/>
    <property type="match status" value="1"/>
</dbReference>
<feature type="transmembrane region" description="Helical" evidence="6">
    <location>
        <begin position="207"/>
        <end position="229"/>
    </location>
</feature>
<feature type="transmembrane region" description="Helical" evidence="6">
    <location>
        <begin position="264"/>
        <end position="285"/>
    </location>
</feature>